<evidence type="ECO:0000256" key="1">
    <source>
        <dbReference type="ARBA" id="ARBA00003715"/>
    </source>
</evidence>
<dbReference type="EMBL" id="LHYE01000033">
    <property type="protein sequence ID" value="KXB06718.1"/>
    <property type="molecule type" value="Genomic_DNA"/>
</dbReference>
<evidence type="ECO:0000313" key="5">
    <source>
        <dbReference type="EMBL" id="KXB06718.1"/>
    </source>
</evidence>
<protein>
    <recommendedName>
        <fullName evidence="3">Alpha-IPM synthase</fullName>
    </recommendedName>
</protein>
<dbReference type="GO" id="GO:0003852">
    <property type="term" value="F:2-isopropylmalate synthase activity"/>
    <property type="evidence" value="ECO:0007669"/>
    <property type="project" value="TreeGrafter"/>
</dbReference>
<gene>
    <name evidence="5" type="ORF">AKJ51_03020</name>
</gene>
<keyword evidence="6" id="KW-1185">Reference proteome</keyword>
<dbReference type="GO" id="GO:0009098">
    <property type="term" value="P:L-leucine biosynthetic process"/>
    <property type="evidence" value="ECO:0007669"/>
    <property type="project" value="TreeGrafter"/>
</dbReference>
<proteinExistence type="predicted"/>
<accession>A0A133VJU3</accession>
<evidence type="ECO:0000256" key="2">
    <source>
        <dbReference type="ARBA" id="ARBA00022679"/>
    </source>
</evidence>
<evidence type="ECO:0000313" key="6">
    <source>
        <dbReference type="Proteomes" id="UP000070263"/>
    </source>
</evidence>
<dbReference type="AlphaFoldDB" id="A0A133VJU3"/>
<feature type="domain" description="Pyruvate carboxyltransferase" evidence="4">
    <location>
        <begin position="8"/>
        <end position="254"/>
    </location>
</feature>
<evidence type="ECO:0000256" key="3">
    <source>
        <dbReference type="ARBA" id="ARBA00029993"/>
    </source>
</evidence>
<dbReference type="Pfam" id="PF00682">
    <property type="entry name" value="HMGL-like"/>
    <property type="match status" value="1"/>
</dbReference>
<comment type="function">
    <text evidence="1">Catalyzes the condensation of the acetyl group of acetyl-CoA with 3-methyl-2-oxobutanoate (2-oxoisovalerate) to form 3-carboxy-3-hydroxy-4-methylpentanoate (2-isopropylmalate).</text>
</comment>
<evidence type="ECO:0000259" key="4">
    <source>
        <dbReference type="PROSITE" id="PS50991"/>
    </source>
</evidence>
<dbReference type="Gene3D" id="3.20.20.70">
    <property type="entry name" value="Aldolase class I"/>
    <property type="match status" value="1"/>
</dbReference>
<keyword evidence="2" id="KW-0808">Transferase</keyword>
<dbReference type="InterPro" id="IPR050073">
    <property type="entry name" value="2-IPM_HCS-like"/>
</dbReference>
<sequence>MSDKKREISLFDETLREGLQTPGLIFSVDENIEIAKILGESKVGFIQAGYPSAHKSEFKAVEKIVNLKNKENFDSIISAHGRCYKPDIRKIARLGVDQIDLHITLNDIFKDNKEIKKEIKFAREKEFKKIKLSILETSKHSSSKLIRAIKEFEDMLDIVTLPDTSGKEYPLSFSEKIAKVRKNVSKNVKIGVHCHNDRGLGLANSITAIQKGADLVETTIGGIGERNGIADTLCCYLILDSLGFKTNINLRKLLEGYEKLNRLTEKRIGLSILNKRKPITGDWLATHTAGTHTNKKYSGRMKKLDEKLNRSDDVSLGIYSGKRAVKEAFKNLGIPVSTKEVKMVRDTIKDISTRELRDVEEEELQSLLEKIRKS</sequence>
<comment type="caution">
    <text evidence="5">The sequence shown here is derived from an EMBL/GenBank/DDBJ whole genome shotgun (WGS) entry which is preliminary data.</text>
</comment>
<dbReference type="InterPro" id="IPR000891">
    <property type="entry name" value="PYR_CT"/>
</dbReference>
<dbReference type="SUPFAM" id="SSF51569">
    <property type="entry name" value="Aldolase"/>
    <property type="match status" value="1"/>
</dbReference>
<dbReference type="Proteomes" id="UP000070263">
    <property type="component" value="Unassembled WGS sequence"/>
</dbReference>
<dbReference type="PANTHER" id="PTHR10277:SF63">
    <property type="entry name" value="HOMOCITRATE SYNTHASE"/>
    <property type="match status" value="1"/>
</dbReference>
<name>A0A133VJU3_9EURY</name>
<dbReference type="InterPro" id="IPR013785">
    <property type="entry name" value="Aldolase_TIM"/>
</dbReference>
<dbReference type="PROSITE" id="PS50991">
    <property type="entry name" value="PYR_CT"/>
    <property type="match status" value="1"/>
</dbReference>
<reference evidence="5 6" key="1">
    <citation type="journal article" date="2016" name="Sci. Rep.">
        <title>Metabolic traits of an uncultured archaeal lineage -MSBL1- from brine pools of the Red Sea.</title>
        <authorList>
            <person name="Mwirichia R."/>
            <person name="Alam I."/>
            <person name="Rashid M."/>
            <person name="Vinu M."/>
            <person name="Ba-Alawi W."/>
            <person name="Anthony Kamau A."/>
            <person name="Kamanda Ngugi D."/>
            <person name="Goker M."/>
            <person name="Klenk H.P."/>
            <person name="Bajic V."/>
            <person name="Stingl U."/>
        </authorList>
    </citation>
    <scope>NUCLEOTIDE SEQUENCE [LARGE SCALE GENOMIC DNA]</scope>
    <source>
        <strain evidence="5">SCGC-AAA382A20</strain>
    </source>
</reference>
<dbReference type="PROSITE" id="PS00816">
    <property type="entry name" value="AIPM_HOMOCIT_SYNTH_2"/>
    <property type="match status" value="1"/>
</dbReference>
<dbReference type="PANTHER" id="PTHR10277">
    <property type="entry name" value="HOMOCITRATE SYNTHASE-RELATED"/>
    <property type="match status" value="1"/>
</dbReference>
<organism evidence="5 6">
    <name type="scientific">candidate division MSBL1 archaeon SCGC-AAA382A20</name>
    <dbReference type="NCBI Taxonomy" id="1698280"/>
    <lineage>
        <taxon>Archaea</taxon>
        <taxon>Methanobacteriati</taxon>
        <taxon>Methanobacteriota</taxon>
        <taxon>candidate division MSBL1</taxon>
    </lineage>
</organism>
<dbReference type="InterPro" id="IPR002034">
    <property type="entry name" value="AIPM/Hcit_synth_CS"/>
</dbReference>